<dbReference type="InterPro" id="IPR057326">
    <property type="entry name" value="KR_dom"/>
</dbReference>
<keyword evidence="5" id="KW-1185">Reference proteome</keyword>
<reference evidence="4 5" key="1">
    <citation type="submission" date="2021-12" db="EMBL/GenBank/DDBJ databases">
        <title>Siccirubricoccus leaddurans sp. nov., a high concentration Zn2+ tolerance bacterium.</title>
        <authorList>
            <person name="Cao Y."/>
        </authorList>
    </citation>
    <scope>NUCLEOTIDE SEQUENCE [LARGE SCALE GENOMIC DNA]</scope>
    <source>
        <strain evidence="4 5">KC 17139</strain>
    </source>
</reference>
<dbReference type="RefSeq" id="WP_252952208.1">
    <property type="nucleotide sequence ID" value="NZ_JAFIRR010000030.1"/>
</dbReference>
<sequence>MPYAPFDLTGKVALVTGGNGGIGLGMAEAMAQAGADIAIWGTNAAKNAAAKARLETTGRRILALECDVTQEAAVEAAFAETLRVLGRVDGCFANAGISGGRSGPFLERTLEQWERVLQVNLTGAFLTFRAAARHMKERAETGDKGGVLVGTASLAAIEGAARNEHYGASKGGMVAMVRALAVELARYGIRANSILPGWIETEMTARAVADPKFASNVLPRVPMRRWGTGADFGGIAMYLMSSASAFHTGDTLVIDGGYALY</sequence>
<dbReference type="PANTHER" id="PTHR43669">
    <property type="entry name" value="5-KETO-D-GLUCONATE 5-REDUCTASE"/>
    <property type="match status" value="1"/>
</dbReference>
<dbReference type="Pfam" id="PF13561">
    <property type="entry name" value="adh_short_C2"/>
    <property type="match status" value="1"/>
</dbReference>
<dbReference type="SMART" id="SM00822">
    <property type="entry name" value="PKS_KR"/>
    <property type="match status" value="1"/>
</dbReference>
<feature type="domain" description="Ketoreductase" evidence="3">
    <location>
        <begin position="11"/>
        <end position="201"/>
    </location>
</feature>
<evidence type="ECO:0000256" key="1">
    <source>
        <dbReference type="ARBA" id="ARBA00006484"/>
    </source>
</evidence>
<keyword evidence="2" id="KW-0560">Oxidoreductase</keyword>
<dbReference type="PRINTS" id="PR00080">
    <property type="entry name" value="SDRFAMILY"/>
</dbReference>
<comment type="similarity">
    <text evidence="1">Belongs to the short-chain dehydrogenases/reductases (SDR) family.</text>
</comment>
<dbReference type="InterPro" id="IPR002347">
    <property type="entry name" value="SDR_fam"/>
</dbReference>
<accession>A0ABT1D153</accession>
<proteinExistence type="inferred from homology"/>
<dbReference type="PANTHER" id="PTHR43669:SF3">
    <property type="entry name" value="ALCOHOL DEHYDROGENASE, PUTATIVE (AFU_ORTHOLOGUE AFUA_3G03445)-RELATED"/>
    <property type="match status" value="1"/>
</dbReference>
<evidence type="ECO:0000256" key="2">
    <source>
        <dbReference type="ARBA" id="ARBA00023002"/>
    </source>
</evidence>
<name>A0ABT1D153_9PROT</name>
<dbReference type="InterPro" id="IPR036291">
    <property type="entry name" value="NAD(P)-bd_dom_sf"/>
</dbReference>
<dbReference type="Gene3D" id="3.40.50.720">
    <property type="entry name" value="NAD(P)-binding Rossmann-like Domain"/>
    <property type="match status" value="1"/>
</dbReference>
<protein>
    <submittedName>
        <fullName evidence="4">SDR family oxidoreductase</fullName>
    </submittedName>
</protein>
<organism evidence="4 5">
    <name type="scientific">Siccirubricoccus soli</name>
    <dbReference type="NCBI Taxonomy" id="2899147"/>
    <lineage>
        <taxon>Bacteria</taxon>
        <taxon>Pseudomonadati</taxon>
        <taxon>Pseudomonadota</taxon>
        <taxon>Alphaproteobacteria</taxon>
        <taxon>Acetobacterales</taxon>
        <taxon>Roseomonadaceae</taxon>
        <taxon>Siccirubricoccus</taxon>
    </lineage>
</organism>
<comment type="caution">
    <text evidence="4">The sequence shown here is derived from an EMBL/GenBank/DDBJ whole genome shotgun (WGS) entry which is preliminary data.</text>
</comment>
<dbReference type="Proteomes" id="UP001523392">
    <property type="component" value="Unassembled WGS sequence"/>
</dbReference>
<evidence type="ECO:0000313" key="5">
    <source>
        <dbReference type="Proteomes" id="UP001523392"/>
    </source>
</evidence>
<gene>
    <name evidence="4" type="ORF">JYK14_05375</name>
</gene>
<dbReference type="PROSITE" id="PS00061">
    <property type="entry name" value="ADH_SHORT"/>
    <property type="match status" value="1"/>
</dbReference>
<evidence type="ECO:0000313" key="4">
    <source>
        <dbReference type="EMBL" id="MCO6415609.1"/>
    </source>
</evidence>
<evidence type="ECO:0000259" key="3">
    <source>
        <dbReference type="SMART" id="SM00822"/>
    </source>
</evidence>
<dbReference type="InterPro" id="IPR020904">
    <property type="entry name" value="Sc_DH/Rdtase_CS"/>
</dbReference>
<dbReference type="PRINTS" id="PR00081">
    <property type="entry name" value="GDHRDH"/>
</dbReference>
<dbReference type="SUPFAM" id="SSF51735">
    <property type="entry name" value="NAD(P)-binding Rossmann-fold domains"/>
    <property type="match status" value="1"/>
</dbReference>
<dbReference type="EMBL" id="JAFIRR010000030">
    <property type="protein sequence ID" value="MCO6415609.1"/>
    <property type="molecule type" value="Genomic_DNA"/>
</dbReference>